<keyword evidence="3" id="KW-1185">Reference proteome</keyword>
<evidence type="ECO:0008006" key="4">
    <source>
        <dbReference type="Google" id="ProtNLM"/>
    </source>
</evidence>
<proteinExistence type="predicted"/>
<dbReference type="Proteomes" id="UP000683310">
    <property type="component" value="Chromosome"/>
</dbReference>
<name>A0ABX8CN93_9NOCA</name>
<evidence type="ECO:0000313" key="3">
    <source>
        <dbReference type="Proteomes" id="UP000683310"/>
    </source>
</evidence>
<organism evidence="2 3">
    <name type="scientific">Nocardia tengchongensis</name>
    <dbReference type="NCBI Taxonomy" id="2055889"/>
    <lineage>
        <taxon>Bacteria</taxon>
        <taxon>Bacillati</taxon>
        <taxon>Actinomycetota</taxon>
        <taxon>Actinomycetes</taxon>
        <taxon>Mycobacteriales</taxon>
        <taxon>Nocardiaceae</taxon>
        <taxon>Nocardia</taxon>
    </lineage>
</organism>
<feature type="region of interest" description="Disordered" evidence="1">
    <location>
        <begin position="1"/>
        <end position="21"/>
    </location>
</feature>
<sequence>MSATVLGTAGSATADSGLTIQGSPMPVQVGSTYQVVDDWTVTSGTTTTGSSNPFTGPNSIWLYDNDRCVHYDMIGANGTGIKMMPWTPTTAGTHTLQVRAGSGAKTMTVTVEPAPPGTPIPAQTSCGANSPTGSFGS</sequence>
<evidence type="ECO:0000256" key="1">
    <source>
        <dbReference type="SAM" id="MobiDB-lite"/>
    </source>
</evidence>
<accession>A0ABX8CN93</accession>
<feature type="compositionally biased region" description="Polar residues" evidence="1">
    <location>
        <begin position="121"/>
        <end position="137"/>
    </location>
</feature>
<feature type="region of interest" description="Disordered" evidence="1">
    <location>
        <begin position="114"/>
        <end position="137"/>
    </location>
</feature>
<protein>
    <recommendedName>
        <fullName evidence="4">Ig-like domain-containing protein</fullName>
    </recommendedName>
</protein>
<dbReference type="EMBL" id="CP074371">
    <property type="protein sequence ID" value="QVI20862.1"/>
    <property type="molecule type" value="Genomic_DNA"/>
</dbReference>
<evidence type="ECO:0000313" key="2">
    <source>
        <dbReference type="EMBL" id="QVI20862.1"/>
    </source>
</evidence>
<gene>
    <name evidence="2" type="ORF">KHQ06_33070</name>
</gene>
<reference evidence="2 3" key="1">
    <citation type="submission" date="2021-04" db="EMBL/GenBank/DDBJ databases">
        <title>Nocardia tengchongensis.</title>
        <authorList>
            <person name="Zhuang k."/>
            <person name="Ran Y."/>
            <person name="Li W."/>
        </authorList>
    </citation>
    <scope>NUCLEOTIDE SEQUENCE [LARGE SCALE GENOMIC DNA]</scope>
    <source>
        <strain evidence="2 3">CFH S0057</strain>
    </source>
</reference>